<dbReference type="AlphaFoldDB" id="A0A183BWN6"/>
<accession>A0A183BWN6</accession>
<reference evidence="1" key="1">
    <citation type="submission" date="2014-05" db="EMBL/GenBank/DDBJ databases">
        <title>The genome and life-stage specific transcriptomes of Globodera pallida elucidate key aspects of plant parasitism by a cyst nematode.</title>
        <authorList>
            <person name="Cotton J.A."/>
            <person name="Lilley C.J."/>
            <person name="Jones L.M."/>
            <person name="Kikuchi T."/>
            <person name="Reid A.J."/>
            <person name="Thorpe P."/>
            <person name="Tsai I.J."/>
            <person name="Beasley H."/>
            <person name="Blok V."/>
            <person name="Cock P.J.A."/>
            <person name="Van den Akker S.E."/>
            <person name="Holroyd N."/>
            <person name="Hunt M."/>
            <person name="Mantelin S."/>
            <person name="Naghra H."/>
            <person name="Pain A."/>
            <person name="Palomares-Rius J.E."/>
            <person name="Zarowiecki M."/>
            <person name="Berriman M."/>
            <person name="Jones J.T."/>
            <person name="Urwin P.E."/>
        </authorList>
    </citation>
    <scope>NUCLEOTIDE SEQUENCE [LARGE SCALE GENOMIC DNA]</scope>
    <source>
        <strain evidence="1">Lindley</strain>
    </source>
</reference>
<evidence type="ECO:0000313" key="1">
    <source>
        <dbReference type="Proteomes" id="UP000050741"/>
    </source>
</evidence>
<evidence type="ECO:0000313" key="2">
    <source>
        <dbReference type="WBParaSite" id="GPLIN_000502500"/>
    </source>
</evidence>
<dbReference type="GO" id="GO:1990817">
    <property type="term" value="F:poly(A) RNA polymerase activity"/>
    <property type="evidence" value="ECO:0007669"/>
    <property type="project" value="TreeGrafter"/>
</dbReference>
<sequence>MLFPEVMHYDKLMNSQLFAKLMEQLEYKSGTVQAESLEARTMCSLHALSGLLQKVLSEKDKKSVNELRKWYPDECEREEGIKRAFEENRVHFRMHLRNLFGKNSESLKAFCKETAEIGGAKTRFLKFISSDASRTILPDRSGDLLLESLWEDETAADELFNDDSLLSSLYSAFLITRDSMAWLSIKLKLEEQLMELHIETIHKLVEEDAHFMDRLKFNSDELPEYLGKETLVQIWKEIEGIRCGTSEAKLGEKCEMSAEESQAKLKKKKSKTVHGDEAEAEGTKKLNNFADDQFLLLQYAEFVAAAMASPERQNDRANIAELIKALNVGALINEIFHRLEAIEWLGGDRWQNAKAKKGIVARWECLLKSKNASNDSSEGFLLKLVELLSDVLREMDGFWANSERFENNLNINENDRNVIEFGGKCQELVNQLHSRKFGIAIAEEKVNHWTKMSNIQQKVALLNLFGGSDDRIEDEAKNEKIFAKFMRNLELFKKAVTQRELDQIIFFQYKNDANLMKFIEKKDKSNFDNNSQIFPTEKWQELNSTDEIERKLNETEKLKNALKLDDSDGRKIVKHLLIKLSIIFHDWSDEARFLFPSSHFLKHTINKYETICILPDGFNHHLIFGKFECDNYKNSGGGSEHCSDNSLYCALCTKLHLTFIQKQPNPQFSYVPMMEIGLENVQIDEMANARPTDGTQRQKKKMAMAVITPTFPERNLAENVNISSAKVVQNELKRAFKKIRIRRDLNAIIEPIREIKFTEKYEHFIVVKCTGSKLNVEKFCEFVGKRLRYELLEFVEKPLAIWVDFCHVYPKMISPSECLSDSEQKNTNLNNSNCESFWLVGIELAPNQKANSAFKSKLKANLRKKFDKQIRSDFERGSFHNVRLKSEVAQRENLQNWKIDPNI</sequence>
<dbReference type="Proteomes" id="UP000050741">
    <property type="component" value="Unassembled WGS sequence"/>
</dbReference>
<dbReference type="SUPFAM" id="SSF81631">
    <property type="entry name" value="PAP/OAS1 substrate-binding domain"/>
    <property type="match status" value="1"/>
</dbReference>
<dbReference type="Gene3D" id="3.30.70.590">
    <property type="entry name" value="Poly(A) polymerase predicted RNA binding domain"/>
    <property type="match status" value="1"/>
</dbReference>
<dbReference type="WBParaSite" id="GPLIN_000502500">
    <property type="protein sequence ID" value="GPLIN_000502500"/>
    <property type="gene ID" value="GPLIN_000502500"/>
</dbReference>
<dbReference type="PANTHER" id="PTHR10682">
    <property type="entry name" value="POLY A POLYMERASE"/>
    <property type="match status" value="1"/>
</dbReference>
<organism evidence="1 2">
    <name type="scientific">Globodera pallida</name>
    <name type="common">Potato cyst nematode worm</name>
    <name type="synonym">Heterodera pallida</name>
    <dbReference type="NCBI Taxonomy" id="36090"/>
    <lineage>
        <taxon>Eukaryota</taxon>
        <taxon>Metazoa</taxon>
        <taxon>Ecdysozoa</taxon>
        <taxon>Nematoda</taxon>
        <taxon>Chromadorea</taxon>
        <taxon>Rhabditida</taxon>
        <taxon>Tylenchina</taxon>
        <taxon>Tylenchomorpha</taxon>
        <taxon>Tylenchoidea</taxon>
        <taxon>Heteroderidae</taxon>
        <taxon>Heteroderinae</taxon>
        <taxon>Globodera</taxon>
    </lineage>
</organism>
<dbReference type="GO" id="GO:0005634">
    <property type="term" value="C:nucleus"/>
    <property type="evidence" value="ECO:0007669"/>
    <property type="project" value="TreeGrafter"/>
</dbReference>
<dbReference type="PANTHER" id="PTHR10682:SF10">
    <property type="entry name" value="POLYNUCLEOTIDE ADENYLYLTRANSFERASE"/>
    <property type="match status" value="1"/>
</dbReference>
<reference evidence="2" key="2">
    <citation type="submission" date="2016-06" db="UniProtKB">
        <authorList>
            <consortium name="WormBaseParasite"/>
        </authorList>
    </citation>
    <scope>IDENTIFICATION</scope>
</reference>
<dbReference type="Gene3D" id="1.10.1410.10">
    <property type="match status" value="1"/>
</dbReference>
<keyword evidence="1" id="KW-1185">Reference proteome</keyword>
<name>A0A183BWN6_GLOPA</name>
<proteinExistence type="predicted"/>
<protein>
    <submittedName>
        <fullName evidence="2">PAP_central domain-containing protein</fullName>
    </submittedName>
</protein>